<dbReference type="HAMAP" id="MF_01366">
    <property type="entry name" value="Ribosomal_uL13"/>
    <property type="match status" value="1"/>
</dbReference>
<dbReference type="SUPFAM" id="SSF52161">
    <property type="entry name" value="Ribosomal protein L13"/>
    <property type="match status" value="1"/>
</dbReference>
<dbReference type="NCBIfam" id="TIGR01066">
    <property type="entry name" value="rplM_bact"/>
    <property type="match status" value="1"/>
</dbReference>
<dbReference type="GO" id="GO:0005840">
    <property type="term" value="C:ribosome"/>
    <property type="evidence" value="ECO:0007669"/>
    <property type="project" value="UniProtKB-KW"/>
</dbReference>
<dbReference type="Gene3D" id="3.90.1180.10">
    <property type="entry name" value="Ribosomal protein L13"/>
    <property type="match status" value="1"/>
</dbReference>
<gene>
    <name evidence="4" type="primary">rplM</name>
    <name evidence="5" type="ORF">COX08_01385</name>
</gene>
<keyword evidence="3 4" id="KW-0687">Ribonucleoprotein</keyword>
<reference evidence="5 6" key="1">
    <citation type="submission" date="2017-09" db="EMBL/GenBank/DDBJ databases">
        <title>Depth-based differentiation of microbial function through sediment-hosted aquifers and enrichment of novel symbionts in the deep terrestrial subsurface.</title>
        <authorList>
            <person name="Probst A.J."/>
            <person name="Ladd B."/>
            <person name="Jarett J.K."/>
            <person name="Geller-Mcgrath D.E."/>
            <person name="Sieber C.M."/>
            <person name="Emerson J.B."/>
            <person name="Anantharaman K."/>
            <person name="Thomas B.C."/>
            <person name="Malmstrom R."/>
            <person name="Stieglmeier M."/>
            <person name="Klingl A."/>
            <person name="Woyke T."/>
            <person name="Ryan C.M."/>
            <person name="Banfield J.F."/>
        </authorList>
    </citation>
    <scope>NUCLEOTIDE SEQUENCE [LARGE SCALE GENOMIC DNA]</scope>
    <source>
        <strain evidence="5">CG23_combo_of_CG06-09_8_20_14_all_34_8</strain>
    </source>
</reference>
<dbReference type="InterPro" id="IPR036899">
    <property type="entry name" value="Ribosomal_uL13_sf"/>
</dbReference>
<protein>
    <recommendedName>
        <fullName evidence="4">Large ribosomal subunit protein uL13</fullName>
    </recommendedName>
</protein>
<evidence type="ECO:0000256" key="3">
    <source>
        <dbReference type="ARBA" id="ARBA00023274"/>
    </source>
</evidence>
<evidence type="ECO:0000256" key="2">
    <source>
        <dbReference type="ARBA" id="ARBA00022980"/>
    </source>
</evidence>
<dbReference type="Pfam" id="PF00572">
    <property type="entry name" value="Ribosomal_L13"/>
    <property type="match status" value="1"/>
</dbReference>
<accession>A0A2H0B8R3</accession>
<dbReference type="EMBL" id="PCSR01000033">
    <property type="protein sequence ID" value="PIP53338.1"/>
    <property type="molecule type" value="Genomic_DNA"/>
</dbReference>
<dbReference type="GO" id="GO:0017148">
    <property type="term" value="P:negative regulation of translation"/>
    <property type="evidence" value="ECO:0007669"/>
    <property type="project" value="TreeGrafter"/>
</dbReference>
<dbReference type="PANTHER" id="PTHR11545:SF2">
    <property type="entry name" value="LARGE RIBOSOMAL SUBUNIT PROTEIN UL13M"/>
    <property type="match status" value="1"/>
</dbReference>
<evidence type="ECO:0000256" key="4">
    <source>
        <dbReference type="HAMAP-Rule" id="MF_01366"/>
    </source>
</evidence>
<dbReference type="Proteomes" id="UP000229459">
    <property type="component" value="Unassembled WGS sequence"/>
</dbReference>
<dbReference type="PIRSF" id="PIRSF002181">
    <property type="entry name" value="Ribosomal_L13"/>
    <property type="match status" value="1"/>
</dbReference>
<evidence type="ECO:0000256" key="1">
    <source>
        <dbReference type="ARBA" id="ARBA00006227"/>
    </source>
</evidence>
<dbReference type="GO" id="GO:0003729">
    <property type="term" value="F:mRNA binding"/>
    <property type="evidence" value="ECO:0007669"/>
    <property type="project" value="TreeGrafter"/>
</dbReference>
<comment type="caution">
    <text evidence="5">The sequence shown here is derived from an EMBL/GenBank/DDBJ whole genome shotgun (WGS) entry which is preliminary data.</text>
</comment>
<comment type="function">
    <text evidence="4">This protein is one of the early assembly proteins of the 50S ribosomal subunit, although it is not seen to bind rRNA by itself. It is important during the early stages of 50S assembly.</text>
</comment>
<dbReference type="PANTHER" id="PTHR11545">
    <property type="entry name" value="RIBOSOMAL PROTEIN L13"/>
    <property type="match status" value="1"/>
</dbReference>
<evidence type="ECO:0000313" key="6">
    <source>
        <dbReference type="Proteomes" id="UP000229459"/>
    </source>
</evidence>
<keyword evidence="2 4" id="KW-0689">Ribosomal protein</keyword>
<dbReference type="CDD" id="cd00392">
    <property type="entry name" value="Ribosomal_L13"/>
    <property type="match status" value="1"/>
</dbReference>
<evidence type="ECO:0000313" key="5">
    <source>
        <dbReference type="EMBL" id="PIP53338.1"/>
    </source>
</evidence>
<name>A0A2H0B8R3_9BACT</name>
<proteinExistence type="inferred from homology"/>
<comment type="subunit">
    <text evidence="4">Part of the 50S ribosomal subunit.</text>
</comment>
<sequence length="137" mass="15442">MKTDMPTPKTIKRVWHLIDLQDQVLGRVSSKIASIIMGKHKAYFAPHIDCGDYVIVTNAAGIKLTGKKAGLKTYYSHSNYPSGFKTITFDKQLTKNPSQIITHAVKGMLPNNKLLKSRMKRLKIFVDGNHPYSDKLK</sequence>
<dbReference type="AlphaFoldDB" id="A0A2H0B8R3"/>
<dbReference type="GO" id="GO:0006412">
    <property type="term" value="P:translation"/>
    <property type="evidence" value="ECO:0007669"/>
    <property type="project" value="UniProtKB-UniRule"/>
</dbReference>
<dbReference type="InterPro" id="IPR005822">
    <property type="entry name" value="Ribosomal_uL13"/>
</dbReference>
<dbReference type="InterPro" id="IPR005823">
    <property type="entry name" value="Ribosomal_uL13_bac-type"/>
</dbReference>
<dbReference type="GO" id="GO:1990904">
    <property type="term" value="C:ribonucleoprotein complex"/>
    <property type="evidence" value="ECO:0007669"/>
    <property type="project" value="UniProtKB-KW"/>
</dbReference>
<dbReference type="GO" id="GO:0003735">
    <property type="term" value="F:structural constituent of ribosome"/>
    <property type="evidence" value="ECO:0007669"/>
    <property type="project" value="InterPro"/>
</dbReference>
<organism evidence="5 6">
    <name type="scientific">Candidatus Beckwithbacteria bacterium CG23_combo_of_CG06-09_8_20_14_all_34_8</name>
    <dbReference type="NCBI Taxonomy" id="1974497"/>
    <lineage>
        <taxon>Bacteria</taxon>
        <taxon>Candidatus Beckwithiibacteriota</taxon>
    </lineage>
</organism>
<comment type="similarity">
    <text evidence="1 4">Belongs to the universal ribosomal protein uL13 family.</text>
</comment>